<comment type="pathway">
    <text evidence="4">Amino-acid biosynthesis; L-histidine biosynthesis; L-histidine from 5-phospho-alpha-D-ribose 1-diphosphate: step 2/9.</text>
</comment>
<evidence type="ECO:0000256" key="8">
    <source>
        <dbReference type="ARBA" id="ARBA00022605"/>
    </source>
</evidence>
<evidence type="ECO:0000256" key="9">
    <source>
        <dbReference type="ARBA" id="ARBA00022801"/>
    </source>
</evidence>
<feature type="binding site" evidence="11">
    <location>
        <position position="77"/>
    </location>
    <ligand>
        <name>Zn(2+)</name>
        <dbReference type="ChEBI" id="CHEBI:29105"/>
        <note>ligand shared between dimeric partners</note>
    </ligand>
</feature>
<dbReference type="GO" id="GO:0004636">
    <property type="term" value="F:phosphoribosyl-ATP diphosphatase activity"/>
    <property type="evidence" value="ECO:0007669"/>
    <property type="project" value="UniProtKB-EC"/>
</dbReference>
<evidence type="ECO:0000259" key="12">
    <source>
        <dbReference type="Pfam" id="PF01502"/>
    </source>
</evidence>
<dbReference type="GO" id="GO:0005737">
    <property type="term" value="C:cytoplasm"/>
    <property type="evidence" value="ECO:0007669"/>
    <property type="project" value="UniProtKB-SubCell"/>
</dbReference>
<feature type="binding site" evidence="11">
    <location>
        <position position="94"/>
    </location>
    <ligand>
        <name>Zn(2+)</name>
        <dbReference type="ChEBI" id="CHEBI:29105"/>
        <note>ligand shared between dimeric partners</note>
    </ligand>
</feature>
<dbReference type="Gene3D" id="3.10.20.810">
    <property type="entry name" value="Phosphoribosyl-AMP cyclohydrolase"/>
    <property type="match status" value="1"/>
</dbReference>
<comment type="similarity">
    <text evidence="6">In the N-terminal section; belongs to the PRA-CH family.</text>
</comment>
<keyword evidence="11" id="KW-0862">Zinc</keyword>
<proteinExistence type="inferred from homology"/>
<dbReference type="FunFam" id="3.10.20.810:FF:000001">
    <property type="entry name" value="Histidine biosynthesis bifunctional protein HisIE"/>
    <property type="match status" value="1"/>
</dbReference>
<evidence type="ECO:0000256" key="6">
    <source>
        <dbReference type="ARBA" id="ARBA00008299"/>
    </source>
</evidence>
<dbReference type="InterPro" id="IPR038019">
    <property type="entry name" value="PRib_AMP_CycHydrolase_sf"/>
</dbReference>
<keyword evidence="7 11" id="KW-0963">Cytoplasm</keyword>
<evidence type="ECO:0000256" key="4">
    <source>
        <dbReference type="ARBA" id="ARBA00005204"/>
    </source>
</evidence>
<accession>A0A6N0HN46</accession>
<comment type="function">
    <text evidence="11">Catalyzes the hydrolysis of the adenine ring of phosphoribosyl-AMP.</text>
</comment>
<evidence type="ECO:0000313" key="13">
    <source>
        <dbReference type="EMBL" id="QKQ23778.1"/>
    </source>
</evidence>
<keyword evidence="10 11" id="KW-0368">Histidine biosynthesis</keyword>
<organism evidence="13 14">
    <name type="scientific">Candidatus Ruthia endofausta</name>
    <dbReference type="NCBI Taxonomy" id="2738852"/>
    <lineage>
        <taxon>Bacteria</taxon>
        <taxon>Pseudomonadati</taxon>
        <taxon>Pseudomonadota</taxon>
        <taxon>Gammaproteobacteria</taxon>
        <taxon>Candidatus Pseudothioglobaceae</taxon>
        <taxon>Candidatus Ruthturnera</taxon>
    </lineage>
</organism>
<dbReference type="PANTHER" id="PTHR42945:SF1">
    <property type="entry name" value="HISTIDINE BIOSYNTHESIS BIFUNCTIONAL PROTEIN HIS7"/>
    <property type="match status" value="1"/>
</dbReference>
<evidence type="ECO:0000256" key="3">
    <source>
        <dbReference type="ARBA" id="ARBA00005169"/>
    </source>
</evidence>
<gene>
    <name evidence="11 13" type="primary">hisI</name>
    <name evidence="13" type="ORF">HUE58_00885</name>
</gene>
<keyword evidence="9 11" id="KW-0378">Hydrolase</keyword>
<dbReference type="UniPathway" id="UPA00031">
    <property type="reaction ID" value="UER00008"/>
</dbReference>
<comment type="pathway">
    <text evidence="3 11">Amino-acid biosynthesis; L-histidine biosynthesis; L-histidine from 5-phospho-alpha-D-ribose 1-diphosphate: step 3/9.</text>
</comment>
<comment type="catalytic activity">
    <reaction evidence="2">
        <text>1-(5-phospho-beta-D-ribosyl)-ATP + H2O = 1-(5-phospho-beta-D-ribosyl)-5'-AMP + diphosphate + H(+)</text>
        <dbReference type="Rhea" id="RHEA:22828"/>
        <dbReference type="ChEBI" id="CHEBI:15377"/>
        <dbReference type="ChEBI" id="CHEBI:15378"/>
        <dbReference type="ChEBI" id="CHEBI:33019"/>
        <dbReference type="ChEBI" id="CHEBI:59457"/>
        <dbReference type="ChEBI" id="CHEBI:73183"/>
        <dbReference type="EC" id="3.6.1.31"/>
    </reaction>
</comment>
<keyword evidence="11" id="KW-0479">Metal-binding</keyword>
<comment type="subunit">
    <text evidence="11">Homodimer.</text>
</comment>
<dbReference type="HAMAP" id="MF_01021">
    <property type="entry name" value="HisI"/>
    <property type="match status" value="1"/>
</dbReference>
<feature type="binding site" evidence="11">
    <location>
        <position position="101"/>
    </location>
    <ligand>
        <name>Zn(2+)</name>
        <dbReference type="ChEBI" id="CHEBI:29105"/>
        <note>ligand shared between dimeric partners</note>
    </ligand>
</feature>
<evidence type="ECO:0000256" key="1">
    <source>
        <dbReference type="ARBA" id="ARBA00000024"/>
    </source>
</evidence>
<keyword evidence="14" id="KW-1185">Reference proteome</keyword>
<comment type="catalytic activity">
    <reaction evidence="1 11">
        <text>1-(5-phospho-beta-D-ribosyl)-5'-AMP + H2O = 1-(5-phospho-beta-D-ribosyl)-5-[(5-phospho-beta-D-ribosylamino)methylideneamino]imidazole-4-carboxamide</text>
        <dbReference type="Rhea" id="RHEA:20049"/>
        <dbReference type="ChEBI" id="CHEBI:15377"/>
        <dbReference type="ChEBI" id="CHEBI:58435"/>
        <dbReference type="ChEBI" id="CHEBI:59457"/>
        <dbReference type="EC" id="3.5.4.19"/>
    </reaction>
</comment>
<dbReference type="EC" id="3.5.4.19" evidence="11"/>
<protein>
    <recommendedName>
        <fullName evidence="11">Phosphoribosyl-AMP cyclohydrolase</fullName>
        <shortName evidence="11">PRA-CH</shortName>
        <ecNumber evidence="11">3.5.4.19</ecNumber>
    </recommendedName>
</protein>
<dbReference type="GO" id="GO:0000287">
    <property type="term" value="F:magnesium ion binding"/>
    <property type="evidence" value="ECO:0007669"/>
    <property type="project" value="UniProtKB-UniRule"/>
</dbReference>
<comment type="cofactor">
    <cofactor evidence="11">
        <name>Mg(2+)</name>
        <dbReference type="ChEBI" id="CHEBI:18420"/>
    </cofactor>
    <text evidence="11">Binds 1 Mg(2+) ion per subunit.</text>
</comment>
<dbReference type="AlphaFoldDB" id="A0A6N0HN46"/>
<dbReference type="KEGG" id="reo:HUE58_00885"/>
<reference evidence="13 14" key="1">
    <citation type="submission" date="2020-05" db="EMBL/GenBank/DDBJ databases">
        <title>Horizontal transmission and recombination maintain forever young bacterial symbiont genomes.</title>
        <authorList>
            <person name="Russell S.L."/>
            <person name="Pepper-Tunick E."/>
            <person name="Svedberg J."/>
            <person name="Byrne A."/>
            <person name="Ruelas Castillo J."/>
            <person name="Vollmers C."/>
            <person name="Beinart R.A."/>
            <person name="Corbett-Detig R."/>
        </authorList>
    </citation>
    <scope>NUCLEOTIDE SEQUENCE [LARGE SCALE GENOMIC DNA]</scope>
    <source>
        <strain evidence="13">JDF_Ridge</strain>
    </source>
</reference>
<dbReference type="InterPro" id="IPR026660">
    <property type="entry name" value="PRA-CH"/>
</dbReference>
<comment type="similarity">
    <text evidence="5">In the C-terminal section; belongs to the PRA-PH family.</text>
</comment>
<dbReference type="GO" id="GO:0008270">
    <property type="term" value="F:zinc ion binding"/>
    <property type="evidence" value="ECO:0007669"/>
    <property type="project" value="UniProtKB-UniRule"/>
</dbReference>
<dbReference type="Proteomes" id="UP000509429">
    <property type="component" value="Chromosome"/>
</dbReference>
<feature type="domain" description="Phosphoribosyl-AMP cyclohydrolase" evidence="12">
    <location>
        <begin position="29"/>
        <end position="103"/>
    </location>
</feature>
<evidence type="ECO:0000256" key="2">
    <source>
        <dbReference type="ARBA" id="ARBA00001460"/>
    </source>
</evidence>
<dbReference type="SUPFAM" id="SSF141734">
    <property type="entry name" value="HisI-like"/>
    <property type="match status" value="1"/>
</dbReference>
<evidence type="ECO:0000313" key="14">
    <source>
        <dbReference type="Proteomes" id="UP000509429"/>
    </source>
</evidence>
<comment type="subcellular location">
    <subcellularLocation>
        <location evidence="11">Cytoplasm</location>
    </subcellularLocation>
</comment>
<keyword evidence="8 11" id="KW-0028">Amino-acid biosynthesis</keyword>
<dbReference type="GO" id="GO:0004635">
    <property type="term" value="F:phosphoribosyl-AMP cyclohydrolase activity"/>
    <property type="evidence" value="ECO:0007669"/>
    <property type="project" value="UniProtKB-UniRule"/>
</dbReference>
<feature type="binding site" evidence="11">
    <location>
        <position position="80"/>
    </location>
    <ligand>
        <name>Mg(2+)</name>
        <dbReference type="ChEBI" id="CHEBI:18420"/>
    </ligand>
</feature>
<dbReference type="Pfam" id="PF01502">
    <property type="entry name" value="PRA-CH"/>
    <property type="match status" value="1"/>
</dbReference>
<evidence type="ECO:0000256" key="11">
    <source>
        <dbReference type="HAMAP-Rule" id="MF_01021"/>
    </source>
</evidence>
<dbReference type="NCBIfam" id="NF000768">
    <property type="entry name" value="PRK00051.1"/>
    <property type="match status" value="1"/>
</dbReference>
<name>A0A6N0HN46_9GAMM</name>
<evidence type="ECO:0000256" key="5">
    <source>
        <dbReference type="ARBA" id="ARBA00007731"/>
    </source>
</evidence>
<keyword evidence="11" id="KW-0460">Magnesium</keyword>
<dbReference type="RefSeq" id="WP_174605218.1">
    <property type="nucleotide sequence ID" value="NZ_CP054490.1"/>
</dbReference>
<dbReference type="GO" id="GO:0000105">
    <property type="term" value="P:L-histidine biosynthetic process"/>
    <property type="evidence" value="ECO:0007669"/>
    <property type="project" value="UniProtKB-UniRule"/>
</dbReference>
<feature type="binding site" evidence="11">
    <location>
        <position position="76"/>
    </location>
    <ligand>
        <name>Mg(2+)</name>
        <dbReference type="ChEBI" id="CHEBI:18420"/>
    </ligand>
</feature>
<dbReference type="InterPro" id="IPR002496">
    <property type="entry name" value="PRib_AMP_CycHydrolase_dom"/>
</dbReference>
<dbReference type="EMBL" id="CP054490">
    <property type="protein sequence ID" value="QKQ23778.1"/>
    <property type="molecule type" value="Genomic_DNA"/>
</dbReference>
<comment type="cofactor">
    <cofactor evidence="11">
        <name>Zn(2+)</name>
        <dbReference type="ChEBI" id="CHEBI:29105"/>
    </cofactor>
    <text evidence="11">Binds 1 zinc ion per subunit.</text>
</comment>
<dbReference type="PANTHER" id="PTHR42945">
    <property type="entry name" value="HISTIDINE BIOSYNTHESIS BIFUNCTIONAL PROTEIN"/>
    <property type="match status" value="1"/>
</dbReference>
<feature type="binding site" evidence="11">
    <location>
        <position position="78"/>
    </location>
    <ligand>
        <name>Mg(2+)</name>
        <dbReference type="ChEBI" id="CHEBI:18420"/>
    </ligand>
</feature>
<comment type="similarity">
    <text evidence="11">Belongs to the PRA-CH family.</text>
</comment>
<evidence type="ECO:0000256" key="10">
    <source>
        <dbReference type="ARBA" id="ARBA00023102"/>
    </source>
</evidence>
<sequence length="126" mass="14483">MGALEQTKFDDKGLIPAIAQDFKTGEILMFAWMNQESLALSIERQQAVYYSRSRQKLWFKGEQSGHTQLVKEIFTDCDNDVILLKVEQVGEIACHTGRKSCFFQKLDENNWKTVANILKDSKDIYG</sequence>
<evidence type="ECO:0000256" key="7">
    <source>
        <dbReference type="ARBA" id="ARBA00022490"/>
    </source>
</evidence>